<dbReference type="Proteomes" id="UP001596036">
    <property type="component" value="Unassembled WGS sequence"/>
</dbReference>
<dbReference type="PANTHER" id="PTHR33121:SF79">
    <property type="entry name" value="CYCLIC DI-GMP PHOSPHODIESTERASE PDED-RELATED"/>
    <property type="match status" value="1"/>
</dbReference>
<dbReference type="InterPro" id="IPR001789">
    <property type="entry name" value="Sig_transdc_resp-reg_receiver"/>
</dbReference>
<dbReference type="EMBL" id="JBHSNM010000006">
    <property type="protein sequence ID" value="MFC5571212.1"/>
    <property type="molecule type" value="Genomic_DNA"/>
</dbReference>
<keyword evidence="1" id="KW-0597">Phosphoprotein</keyword>
<evidence type="ECO:0000313" key="5">
    <source>
        <dbReference type="Proteomes" id="UP001596036"/>
    </source>
</evidence>
<dbReference type="SUPFAM" id="SSF52172">
    <property type="entry name" value="CheY-like"/>
    <property type="match status" value="1"/>
</dbReference>
<dbReference type="InterPro" id="IPR050706">
    <property type="entry name" value="Cyclic-di-GMP_PDE-like"/>
</dbReference>
<dbReference type="InterPro" id="IPR035919">
    <property type="entry name" value="EAL_sf"/>
</dbReference>
<gene>
    <name evidence="4" type="ORF">ACFPN1_14195</name>
</gene>
<dbReference type="Pfam" id="PF00072">
    <property type="entry name" value="Response_reg"/>
    <property type="match status" value="1"/>
</dbReference>
<dbReference type="InterPro" id="IPR011006">
    <property type="entry name" value="CheY-like_superfamily"/>
</dbReference>
<feature type="domain" description="EAL" evidence="3">
    <location>
        <begin position="141"/>
        <end position="394"/>
    </location>
</feature>
<feature type="domain" description="Response regulatory" evidence="2">
    <location>
        <begin position="7"/>
        <end position="129"/>
    </location>
</feature>
<dbReference type="Gene3D" id="3.40.50.2300">
    <property type="match status" value="1"/>
</dbReference>
<dbReference type="Pfam" id="PF00563">
    <property type="entry name" value="EAL"/>
    <property type="match status" value="1"/>
</dbReference>
<sequence length="398" mass="43691">MSLSELSVMVVEDHGFQRRMALRLLTDLGIGEVSEAADGHSALHLLGGSRTPPDVLLVDLDMPGMDGIEFIGHVARGQLARAVVVASALDPALLNTVQTMARAYGLRVLGSVEKPLTRDKLAHVLVSYNDPLHAYDDDEVVEVSVAAIREALASNEIEPWFQPQVELGNGRPVAVEALARWRRRDGRIVRPAHFIPLIEREGLVGELTDHMLIQSCRWKRHWDQQGMRLNLSINISPQLLADESAADRYQEIVRKQGVEPNEVVLEITESSVMADAARGLGVLARLRLKGFGLSIDDFGTGYSSLAQLSQIPFTELKIDQGFVSGAHTQPRKRAVIEASLDLARKLQLDVVAEGVETVEDWQMLADLGCATAQGHLISPPVPGTELPLALGRWRRPEH</sequence>
<dbReference type="PROSITE" id="PS50110">
    <property type="entry name" value="RESPONSE_REGULATORY"/>
    <property type="match status" value="1"/>
</dbReference>
<feature type="modified residue" description="4-aspartylphosphate" evidence="1">
    <location>
        <position position="59"/>
    </location>
</feature>
<dbReference type="Gene3D" id="3.20.20.450">
    <property type="entry name" value="EAL domain"/>
    <property type="match status" value="1"/>
</dbReference>
<dbReference type="CDD" id="cd01948">
    <property type="entry name" value="EAL"/>
    <property type="match status" value="1"/>
</dbReference>
<reference evidence="5" key="1">
    <citation type="journal article" date="2019" name="Int. J. Syst. Evol. Microbiol.">
        <title>The Global Catalogue of Microorganisms (GCM) 10K type strain sequencing project: providing services to taxonomists for standard genome sequencing and annotation.</title>
        <authorList>
            <consortium name="The Broad Institute Genomics Platform"/>
            <consortium name="The Broad Institute Genome Sequencing Center for Infectious Disease"/>
            <person name="Wu L."/>
            <person name="Ma J."/>
        </authorList>
    </citation>
    <scope>NUCLEOTIDE SEQUENCE [LARGE SCALE GENOMIC DNA]</scope>
    <source>
        <strain evidence="5">KACC 11407</strain>
    </source>
</reference>
<accession>A0ABW0SRN7</accession>
<dbReference type="SUPFAM" id="SSF141868">
    <property type="entry name" value="EAL domain-like"/>
    <property type="match status" value="1"/>
</dbReference>
<name>A0ABW0SRN7_9GAMM</name>
<organism evidence="4 5">
    <name type="scientific">Lysobacter yangpyeongensis</name>
    <dbReference type="NCBI Taxonomy" id="346182"/>
    <lineage>
        <taxon>Bacteria</taxon>
        <taxon>Pseudomonadati</taxon>
        <taxon>Pseudomonadota</taxon>
        <taxon>Gammaproteobacteria</taxon>
        <taxon>Lysobacterales</taxon>
        <taxon>Lysobacteraceae</taxon>
        <taxon>Lysobacter</taxon>
    </lineage>
</organism>
<comment type="caution">
    <text evidence="4">The sequence shown here is derived from an EMBL/GenBank/DDBJ whole genome shotgun (WGS) entry which is preliminary data.</text>
</comment>
<evidence type="ECO:0000259" key="3">
    <source>
        <dbReference type="PROSITE" id="PS50883"/>
    </source>
</evidence>
<keyword evidence="5" id="KW-1185">Reference proteome</keyword>
<dbReference type="InterPro" id="IPR001633">
    <property type="entry name" value="EAL_dom"/>
</dbReference>
<evidence type="ECO:0000259" key="2">
    <source>
        <dbReference type="PROSITE" id="PS50110"/>
    </source>
</evidence>
<evidence type="ECO:0000313" key="4">
    <source>
        <dbReference type="EMBL" id="MFC5571212.1"/>
    </source>
</evidence>
<protein>
    <submittedName>
        <fullName evidence="4">EAL domain-containing protein</fullName>
    </submittedName>
</protein>
<proteinExistence type="predicted"/>
<dbReference type="SMART" id="SM00052">
    <property type="entry name" value="EAL"/>
    <property type="match status" value="1"/>
</dbReference>
<dbReference type="PROSITE" id="PS50883">
    <property type="entry name" value="EAL"/>
    <property type="match status" value="1"/>
</dbReference>
<dbReference type="RefSeq" id="WP_386755801.1">
    <property type="nucleotide sequence ID" value="NZ_JBHSNM010000006.1"/>
</dbReference>
<evidence type="ECO:0000256" key="1">
    <source>
        <dbReference type="PROSITE-ProRule" id="PRU00169"/>
    </source>
</evidence>
<dbReference type="SMART" id="SM00448">
    <property type="entry name" value="REC"/>
    <property type="match status" value="1"/>
</dbReference>
<dbReference type="PANTHER" id="PTHR33121">
    <property type="entry name" value="CYCLIC DI-GMP PHOSPHODIESTERASE PDEF"/>
    <property type="match status" value="1"/>
</dbReference>